<keyword evidence="2" id="KW-0813">Transport</keyword>
<dbReference type="InterPro" id="IPR039424">
    <property type="entry name" value="SBP_5"/>
</dbReference>
<accession>A0A4R1GL07</accession>
<feature type="chain" id="PRO_5020648894" evidence="4">
    <location>
        <begin position="20"/>
        <end position="531"/>
    </location>
</feature>
<reference evidence="6 7" key="1">
    <citation type="submission" date="2019-03" db="EMBL/GenBank/DDBJ databases">
        <title>Genomic Encyclopedia of Archaeal and Bacterial Type Strains, Phase II (KMG-II): from individual species to whole genera.</title>
        <authorList>
            <person name="Goeker M."/>
        </authorList>
    </citation>
    <scope>NUCLEOTIDE SEQUENCE [LARGE SCALE GENOMIC DNA]</scope>
    <source>
        <strain evidence="6 7">DSM 27697</strain>
    </source>
</reference>
<name>A0A4R1GL07_9GAMM</name>
<dbReference type="PANTHER" id="PTHR30290">
    <property type="entry name" value="PERIPLASMIC BINDING COMPONENT OF ABC TRANSPORTER"/>
    <property type="match status" value="1"/>
</dbReference>
<dbReference type="AlphaFoldDB" id="A0A4R1GL07"/>
<dbReference type="InterPro" id="IPR030678">
    <property type="entry name" value="Peptide/Ni-bd"/>
</dbReference>
<proteinExistence type="inferred from homology"/>
<dbReference type="InterPro" id="IPR000914">
    <property type="entry name" value="SBP_5_dom"/>
</dbReference>
<dbReference type="Proteomes" id="UP000294546">
    <property type="component" value="Unassembled WGS sequence"/>
</dbReference>
<keyword evidence="3 4" id="KW-0732">Signal</keyword>
<sequence length="531" mass="57312">MAMPPLRAFALATLSVSMAAPLTFSAAIASDKAPSELVLAIGGEPKEGFDPLLGWGQYGHPLFQSTLLTRDAKLETQPDLAKEWTLSDNRLTWTITLRDDAVFSDGTPLTAHDVAFTFNQAASAGGALDLSAFDSAEAVDDFSLVIHLKKPWITFTENFYSLGIVPAAEYGQDYGRHPIGSGPFKLISWTEGEQLIVERNTEYYGKQPEFSKITFLFTGEDTSLAAARAGQVDMAAVPPALADAAPSGFKQVVVESVDNRGITFPILADEGKTDAEGNKLGNAVTSDRAIRRAINLGVDRDLLVQVALFGHGTPASGPADRLPWSNPKAAVEYDLDAANALLDQAGWLRGEDGVREKEGVRAAFPINYLASDSTRKALAITLAEQLKALGIEATAIGKSWESLGQIFHSEPVVFGWGSHTPLEVYSLYQSDWAGAGYYNVGYFSDAAVDAHFAAAQAAPTLEASYPDWQAAEWDGTTGYGAKGEAGWAWLVNLEHIYYVNECLDLGETQIEPHGHGWPITSLIQNWTWTCE</sequence>
<keyword evidence="7" id="KW-1185">Reference proteome</keyword>
<evidence type="ECO:0000256" key="1">
    <source>
        <dbReference type="ARBA" id="ARBA00005695"/>
    </source>
</evidence>
<feature type="signal peptide" evidence="4">
    <location>
        <begin position="1"/>
        <end position="19"/>
    </location>
</feature>
<dbReference type="Gene3D" id="3.10.105.10">
    <property type="entry name" value="Dipeptide-binding Protein, Domain 3"/>
    <property type="match status" value="1"/>
</dbReference>
<dbReference type="GO" id="GO:0030288">
    <property type="term" value="C:outer membrane-bounded periplasmic space"/>
    <property type="evidence" value="ECO:0007669"/>
    <property type="project" value="UniProtKB-ARBA"/>
</dbReference>
<dbReference type="PANTHER" id="PTHR30290:SF9">
    <property type="entry name" value="OLIGOPEPTIDE-BINDING PROTEIN APPA"/>
    <property type="match status" value="1"/>
</dbReference>
<dbReference type="GO" id="GO:1904680">
    <property type="term" value="F:peptide transmembrane transporter activity"/>
    <property type="evidence" value="ECO:0007669"/>
    <property type="project" value="TreeGrafter"/>
</dbReference>
<feature type="domain" description="Solute-binding protein family 5" evidence="5">
    <location>
        <begin position="76"/>
        <end position="420"/>
    </location>
</feature>
<evidence type="ECO:0000256" key="4">
    <source>
        <dbReference type="SAM" id="SignalP"/>
    </source>
</evidence>
<dbReference type="Pfam" id="PF00496">
    <property type="entry name" value="SBP_bac_5"/>
    <property type="match status" value="1"/>
</dbReference>
<evidence type="ECO:0000259" key="5">
    <source>
        <dbReference type="Pfam" id="PF00496"/>
    </source>
</evidence>
<dbReference type="EMBL" id="SMFU01000007">
    <property type="protein sequence ID" value="TCK09167.1"/>
    <property type="molecule type" value="Genomic_DNA"/>
</dbReference>
<protein>
    <submittedName>
        <fullName evidence="6">Peptide/nickel transport system substrate-binding protein</fullName>
    </submittedName>
</protein>
<dbReference type="CDD" id="cd08518">
    <property type="entry name" value="PBP2_NikA_DppA_OppA_like_19"/>
    <property type="match status" value="1"/>
</dbReference>
<evidence type="ECO:0000256" key="2">
    <source>
        <dbReference type="ARBA" id="ARBA00022448"/>
    </source>
</evidence>
<evidence type="ECO:0000313" key="7">
    <source>
        <dbReference type="Proteomes" id="UP000294546"/>
    </source>
</evidence>
<gene>
    <name evidence="6" type="ORF">CLV83_1271</name>
</gene>
<dbReference type="Gene3D" id="3.40.190.10">
    <property type="entry name" value="Periplasmic binding protein-like II"/>
    <property type="match status" value="1"/>
</dbReference>
<dbReference type="PIRSF" id="PIRSF002741">
    <property type="entry name" value="MppA"/>
    <property type="match status" value="1"/>
</dbReference>
<dbReference type="GO" id="GO:0015833">
    <property type="term" value="P:peptide transport"/>
    <property type="evidence" value="ECO:0007669"/>
    <property type="project" value="TreeGrafter"/>
</dbReference>
<dbReference type="GO" id="GO:0043190">
    <property type="term" value="C:ATP-binding cassette (ABC) transporter complex"/>
    <property type="evidence" value="ECO:0007669"/>
    <property type="project" value="InterPro"/>
</dbReference>
<evidence type="ECO:0000256" key="3">
    <source>
        <dbReference type="ARBA" id="ARBA00022729"/>
    </source>
</evidence>
<dbReference type="SUPFAM" id="SSF53850">
    <property type="entry name" value="Periplasmic binding protein-like II"/>
    <property type="match status" value="1"/>
</dbReference>
<organism evidence="6 7">
    <name type="scientific">Marinobacterium mangrovicola</name>
    <dbReference type="NCBI Taxonomy" id="1476959"/>
    <lineage>
        <taxon>Bacteria</taxon>
        <taxon>Pseudomonadati</taxon>
        <taxon>Pseudomonadota</taxon>
        <taxon>Gammaproteobacteria</taxon>
        <taxon>Oceanospirillales</taxon>
        <taxon>Oceanospirillaceae</taxon>
        <taxon>Marinobacterium</taxon>
    </lineage>
</organism>
<dbReference type="RefSeq" id="WP_243642290.1">
    <property type="nucleotide sequence ID" value="NZ_SMFU01000007.1"/>
</dbReference>
<comment type="caution">
    <text evidence="6">The sequence shown here is derived from an EMBL/GenBank/DDBJ whole genome shotgun (WGS) entry which is preliminary data.</text>
</comment>
<comment type="similarity">
    <text evidence="1">Belongs to the bacterial solute-binding protein 5 family.</text>
</comment>
<evidence type="ECO:0000313" key="6">
    <source>
        <dbReference type="EMBL" id="TCK09167.1"/>
    </source>
</evidence>